<dbReference type="EMBL" id="SWJQ01000118">
    <property type="protein sequence ID" value="TRZ21674.1"/>
    <property type="molecule type" value="Genomic_DNA"/>
</dbReference>
<dbReference type="AlphaFoldDB" id="A0A8K1GM74"/>
<feature type="non-terminal residue" evidence="1">
    <location>
        <position position="51"/>
    </location>
</feature>
<gene>
    <name evidence="1" type="ORF">HGM15179_005510</name>
</gene>
<protein>
    <submittedName>
        <fullName evidence="1">Uncharacterized protein</fullName>
    </submittedName>
</protein>
<comment type="caution">
    <text evidence="1">The sequence shown here is derived from an EMBL/GenBank/DDBJ whole genome shotgun (WGS) entry which is preliminary data.</text>
</comment>
<name>A0A8K1GM74_9PASS</name>
<organism evidence="1 2">
    <name type="scientific">Zosterops borbonicus</name>
    <dbReference type="NCBI Taxonomy" id="364589"/>
    <lineage>
        <taxon>Eukaryota</taxon>
        <taxon>Metazoa</taxon>
        <taxon>Chordata</taxon>
        <taxon>Craniata</taxon>
        <taxon>Vertebrata</taxon>
        <taxon>Euteleostomi</taxon>
        <taxon>Archelosauria</taxon>
        <taxon>Archosauria</taxon>
        <taxon>Dinosauria</taxon>
        <taxon>Saurischia</taxon>
        <taxon>Theropoda</taxon>
        <taxon>Coelurosauria</taxon>
        <taxon>Aves</taxon>
        <taxon>Neognathae</taxon>
        <taxon>Neoaves</taxon>
        <taxon>Telluraves</taxon>
        <taxon>Australaves</taxon>
        <taxon>Passeriformes</taxon>
        <taxon>Sylvioidea</taxon>
        <taxon>Zosteropidae</taxon>
        <taxon>Zosterops</taxon>
    </lineage>
</organism>
<proteinExistence type="predicted"/>
<reference evidence="1" key="1">
    <citation type="submission" date="2019-04" db="EMBL/GenBank/DDBJ databases">
        <title>Genome assembly of Zosterops borbonicus 15179.</title>
        <authorList>
            <person name="Leroy T."/>
            <person name="Anselmetti Y."/>
            <person name="Tilak M.-K."/>
            <person name="Nabholz B."/>
        </authorList>
    </citation>
    <scope>NUCLEOTIDE SEQUENCE</scope>
    <source>
        <strain evidence="1">HGM_15179</strain>
        <tissue evidence="1">Muscle</tissue>
    </source>
</reference>
<keyword evidence="2" id="KW-1185">Reference proteome</keyword>
<feature type="non-terminal residue" evidence="1">
    <location>
        <position position="1"/>
    </location>
</feature>
<dbReference type="Proteomes" id="UP000796761">
    <property type="component" value="Unassembled WGS sequence"/>
</dbReference>
<evidence type="ECO:0000313" key="2">
    <source>
        <dbReference type="Proteomes" id="UP000796761"/>
    </source>
</evidence>
<evidence type="ECO:0000313" key="1">
    <source>
        <dbReference type="EMBL" id="TRZ21674.1"/>
    </source>
</evidence>
<sequence>YYHTFCELHVSRSPLAEVKQGSSHLEVKEVKYVSMSISITSLEQKEPQDFQ</sequence>
<accession>A0A8K1GM74</accession>